<dbReference type="AlphaFoldDB" id="A0R4S4"/>
<keyword evidence="2" id="KW-1185">Reference proteome</keyword>
<dbReference type="EMBL" id="CP000480">
    <property type="protein sequence ID" value="ABK74814.1"/>
    <property type="molecule type" value="Genomic_DNA"/>
</dbReference>
<evidence type="ECO:0000313" key="2">
    <source>
        <dbReference type="Proteomes" id="UP000000757"/>
    </source>
</evidence>
<reference evidence="1 2" key="1">
    <citation type="submission" date="2006-10" db="EMBL/GenBank/DDBJ databases">
        <authorList>
            <person name="Fleischmann R.D."/>
            <person name="Dodson R.J."/>
            <person name="Haft D.H."/>
            <person name="Merkel J.S."/>
            <person name="Nelson W.C."/>
            <person name="Fraser C.M."/>
        </authorList>
    </citation>
    <scope>NUCLEOTIDE SEQUENCE [LARGE SCALE GENOMIC DNA]</scope>
    <source>
        <strain evidence="2">ATCC 700084 / mc(2)155</strain>
    </source>
</reference>
<dbReference type="Proteomes" id="UP000000757">
    <property type="component" value="Chromosome"/>
</dbReference>
<evidence type="ECO:0000313" key="1">
    <source>
        <dbReference type="EMBL" id="ABK74814.1"/>
    </source>
</evidence>
<organism evidence="1 2">
    <name type="scientific">Mycolicibacterium smegmatis (strain ATCC 700084 / mc(2)155)</name>
    <name type="common">Mycobacterium smegmatis</name>
    <dbReference type="NCBI Taxonomy" id="246196"/>
    <lineage>
        <taxon>Bacteria</taxon>
        <taxon>Bacillati</taxon>
        <taxon>Actinomycetota</taxon>
        <taxon>Actinomycetes</taxon>
        <taxon>Mycobacteriales</taxon>
        <taxon>Mycobacteriaceae</taxon>
        <taxon>Mycolicibacterium</taxon>
    </lineage>
</organism>
<dbReference type="KEGG" id="msm:MSMEG_5938"/>
<proteinExistence type="predicted"/>
<protein>
    <submittedName>
        <fullName evidence="1">Uncharacterized protein</fullName>
    </submittedName>
</protein>
<accession>A0R4S4</accession>
<name>A0R4S4_MYCS2</name>
<gene>
    <name evidence="1" type="ordered locus">MSMEG_5938</name>
</gene>
<sequence>MGPSCRVTPTRNHSRIRARACNQVAARGKAATWLPQSELFERVGHRRRRHVDAALCVEIDDGLVDLLQILRHLRIAREERPVQVVGAIVGLPGDVGQRPVGLGMRGQVRAGGRRHRADGARDPTLAALIGLGVRHRDREPGGEDAARAHAVQAATDSACGHLLHRSLLRSAIFSIATKGLTDACEAKQPVPAATWTRRLPAHA</sequence>